<organism evidence="2 3">
    <name type="scientific">Trachipleistophora hominis</name>
    <name type="common">Microsporidian parasite</name>
    <dbReference type="NCBI Taxonomy" id="72359"/>
    <lineage>
        <taxon>Eukaryota</taxon>
        <taxon>Fungi</taxon>
        <taxon>Fungi incertae sedis</taxon>
        <taxon>Microsporidia</taxon>
        <taxon>Pleistophoridae</taxon>
        <taxon>Trachipleistophora</taxon>
    </lineage>
</organism>
<dbReference type="Proteomes" id="UP000011185">
    <property type="component" value="Unassembled WGS sequence"/>
</dbReference>
<feature type="chain" id="PRO_5003978809" evidence="1">
    <location>
        <begin position="19"/>
        <end position="68"/>
    </location>
</feature>
<gene>
    <name evidence="2" type="ORF">THOM_2728</name>
</gene>
<accession>L7JST8</accession>
<reference evidence="2 3" key="1">
    <citation type="journal article" date="2012" name="PLoS Pathog.">
        <title>The genome of the obligate intracellular parasite Trachipleistophora hominis: new insights into microsporidian genome dynamics and reductive evolution.</title>
        <authorList>
            <person name="Heinz E."/>
            <person name="Williams T.A."/>
            <person name="Nakjang S."/>
            <person name="Noel C.J."/>
            <person name="Swan D.C."/>
            <person name="Goldberg A.V."/>
            <person name="Harris S.R."/>
            <person name="Weinmaier T."/>
            <person name="Markert S."/>
            <person name="Becher D."/>
            <person name="Bernhardt J."/>
            <person name="Dagan T."/>
            <person name="Hacker C."/>
            <person name="Lucocq J.M."/>
            <person name="Schweder T."/>
            <person name="Rattei T."/>
            <person name="Hall N."/>
            <person name="Hirt R.P."/>
            <person name="Embley T.M."/>
        </authorList>
    </citation>
    <scope>NUCLEOTIDE SEQUENCE [LARGE SCALE GENOMIC DNA]</scope>
</reference>
<protein>
    <submittedName>
        <fullName evidence="2">Uncharacterized protein</fullName>
    </submittedName>
</protein>
<sequence>MNLLRFFILGTPVILCVGENAKINKLLYGAGTHGNPLDPQTPAEAAAVAATRSPFYPMGGRFGYGVGL</sequence>
<name>L7JST8_TRAHO</name>
<dbReference type="InParanoid" id="L7JST8"/>
<dbReference type="EMBL" id="JH994045">
    <property type="protein sequence ID" value="ELQ74365.1"/>
    <property type="molecule type" value="Genomic_DNA"/>
</dbReference>
<dbReference type="HOGENOM" id="CLU_2795744_0_0_1"/>
<dbReference type="OrthoDB" id="10476910at2759"/>
<keyword evidence="1" id="KW-0732">Signal</keyword>
<evidence type="ECO:0000313" key="3">
    <source>
        <dbReference type="Proteomes" id="UP000011185"/>
    </source>
</evidence>
<feature type="signal peptide" evidence="1">
    <location>
        <begin position="1"/>
        <end position="18"/>
    </location>
</feature>
<keyword evidence="3" id="KW-1185">Reference proteome</keyword>
<proteinExistence type="predicted"/>
<evidence type="ECO:0000313" key="2">
    <source>
        <dbReference type="EMBL" id="ELQ74365.1"/>
    </source>
</evidence>
<evidence type="ECO:0000256" key="1">
    <source>
        <dbReference type="SAM" id="SignalP"/>
    </source>
</evidence>
<dbReference type="AlphaFoldDB" id="L7JST8"/>
<dbReference type="VEuPathDB" id="MicrosporidiaDB:THOM_2728"/>